<feature type="DNA-binding region" description="H-T-H motif" evidence="2">
    <location>
        <begin position="37"/>
        <end position="56"/>
    </location>
</feature>
<feature type="domain" description="HTH tetR-type" evidence="3">
    <location>
        <begin position="14"/>
        <end position="74"/>
    </location>
</feature>
<dbReference type="PROSITE" id="PS50977">
    <property type="entry name" value="HTH_TETR_2"/>
    <property type="match status" value="1"/>
</dbReference>
<evidence type="ECO:0000313" key="4">
    <source>
        <dbReference type="EMBL" id="AGA68936.1"/>
    </source>
</evidence>
<dbReference type="OrthoDB" id="494991at2"/>
<evidence type="ECO:0000256" key="1">
    <source>
        <dbReference type="ARBA" id="ARBA00023125"/>
    </source>
</evidence>
<dbReference type="PANTHER" id="PTHR43479:SF11">
    <property type="entry name" value="ACREF_ENVCD OPERON REPRESSOR-RELATED"/>
    <property type="match status" value="1"/>
</dbReference>
<dbReference type="STRING" id="871963.Desdi_1438"/>
<keyword evidence="1 2" id="KW-0238">DNA-binding</keyword>
<dbReference type="EMBL" id="CP003344">
    <property type="protein sequence ID" value="AGA68936.1"/>
    <property type="molecule type" value="Genomic_DNA"/>
</dbReference>
<reference evidence="5" key="1">
    <citation type="submission" date="2012-02" db="EMBL/GenBank/DDBJ databases">
        <title>Complete sequence of Desulfitobacterium dichloroeliminans LMG P-21439.</title>
        <authorList>
            <person name="Lucas S."/>
            <person name="Han J."/>
            <person name="Lapidus A."/>
            <person name="Cheng J.-F."/>
            <person name="Goodwin L."/>
            <person name="Pitluck S."/>
            <person name="Peters L."/>
            <person name="Ovchinnikova G."/>
            <person name="Teshima H."/>
            <person name="Detter J.C."/>
            <person name="Han C."/>
            <person name="Tapia R."/>
            <person name="Land M."/>
            <person name="Hauser L."/>
            <person name="Kyrpides N."/>
            <person name="Ivanova N."/>
            <person name="Pagani I."/>
            <person name="Kruse T."/>
            <person name="de Vos W.M."/>
            <person name="Boon N."/>
            <person name="Smidt H."/>
            <person name="Woyke T."/>
        </authorList>
    </citation>
    <scope>NUCLEOTIDE SEQUENCE [LARGE SCALE GENOMIC DNA]</scope>
    <source>
        <strain evidence="5">LMG P-21439 / DCA1</strain>
    </source>
</reference>
<dbReference type="RefSeq" id="WP_015261929.1">
    <property type="nucleotide sequence ID" value="NC_019903.1"/>
</dbReference>
<dbReference type="Proteomes" id="UP000010797">
    <property type="component" value="Chromosome"/>
</dbReference>
<dbReference type="InterPro" id="IPR009057">
    <property type="entry name" value="Homeodomain-like_sf"/>
</dbReference>
<dbReference type="Pfam" id="PF00440">
    <property type="entry name" value="TetR_N"/>
    <property type="match status" value="1"/>
</dbReference>
<dbReference type="InterPro" id="IPR050624">
    <property type="entry name" value="HTH-type_Tx_Regulator"/>
</dbReference>
<dbReference type="InterPro" id="IPR001647">
    <property type="entry name" value="HTH_TetR"/>
</dbReference>
<accession>L0F8F4</accession>
<protein>
    <submittedName>
        <fullName evidence="4">Transcriptional regulator</fullName>
    </submittedName>
</protein>
<proteinExistence type="predicted"/>
<dbReference type="PANTHER" id="PTHR43479">
    <property type="entry name" value="ACREF/ENVCD OPERON REPRESSOR-RELATED"/>
    <property type="match status" value="1"/>
</dbReference>
<dbReference type="KEGG" id="ddl:Desdi_1438"/>
<keyword evidence="5" id="KW-1185">Reference proteome</keyword>
<sequence length="206" mass="22900">MKENKTNKRKIQGAETKKKLYEIAANLFAQHDYADVSVEDITDAAGITKGAFYVHFGSKDALIAELIAEQAARADIDYKNFVNTLPSDIPTSVAILALTEKIADVLIHSIGHENMKKVYQLLLEGAVDSDSVKGYNRELYALFSSIIAKGINQGEFKNTLSPEALSQHFVMTIRGACYEWCIRFPAYDLKDQAVEHCRLLIEGILA</sequence>
<dbReference type="SUPFAM" id="SSF46689">
    <property type="entry name" value="Homeodomain-like"/>
    <property type="match status" value="1"/>
</dbReference>
<dbReference type="HOGENOM" id="CLU_069356_12_7_9"/>
<dbReference type="Gene3D" id="1.10.357.10">
    <property type="entry name" value="Tetracycline Repressor, domain 2"/>
    <property type="match status" value="1"/>
</dbReference>
<evidence type="ECO:0000313" key="5">
    <source>
        <dbReference type="Proteomes" id="UP000010797"/>
    </source>
</evidence>
<name>L0F8F4_DESDL</name>
<dbReference type="GO" id="GO:0003677">
    <property type="term" value="F:DNA binding"/>
    <property type="evidence" value="ECO:0007669"/>
    <property type="project" value="UniProtKB-UniRule"/>
</dbReference>
<dbReference type="PRINTS" id="PR00455">
    <property type="entry name" value="HTHTETR"/>
</dbReference>
<organism evidence="4 5">
    <name type="scientific">Desulfitobacterium dichloroeliminans (strain LMG P-21439 / DCA1)</name>
    <dbReference type="NCBI Taxonomy" id="871963"/>
    <lineage>
        <taxon>Bacteria</taxon>
        <taxon>Bacillati</taxon>
        <taxon>Bacillota</taxon>
        <taxon>Clostridia</taxon>
        <taxon>Eubacteriales</taxon>
        <taxon>Desulfitobacteriaceae</taxon>
        <taxon>Desulfitobacterium</taxon>
    </lineage>
</organism>
<dbReference type="InterPro" id="IPR036271">
    <property type="entry name" value="Tet_transcr_reg_TetR-rel_C_sf"/>
</dbReference>
<dbReference type="SUPFAM" id="SSF48498">
    <property type="entry name" value="Tetracyclin repressor-like, C-terminal domain"/>
    <property type="match status" value="1"/>
</dbReference>
<gene>
    <name evidence="4" type="ordered locus">Desdi_1438</name>
</gene>
<evidence type="ECO:0000256" key="2">
    <source>
        <dbReference type="PROSITE-ProRule" id="PRU00335"/>
    </source>
</evidence>
<evidence type="ECO:0000259" key="3">
    <source>
        <dbReference type="PROSITE" id="PS50977"/>
    </source>
</evidence>
<dbReference type="eggNOG" id="COG1309">
    <property type="taxonomic scope" value="Bacteria"/>
</dbReference>
<dbReference type="AlphaFoldDB" id="L0F8F4"/>